<dbReference type="Pfam" id="PF03705">
    <property type="entry name" value="CheR_N"/>
    <property type="match status" value="1"/>
</dbReference>
<sequence length="260" mass="30347">MTVGDEYELFIKKVHAKSGLDLANYKRPQMERRIRTLMRSQGVNDLLSYFNLIDKDAEQYRKFIDHLTINVSEFFRNPGQWDVLTNKILPLLLKENPQLKVWSAGCSTGEEPYSLAMTMMESRCDMRNKVLATDIDKEVLRKAQLGIYSVKSLANMSPEMVKKYFEDQGGGFFRVKDEVKRQVKFQQQNLLKDTFESNFDLILCRNVVIYFTEETKTMLYKRFHQAMRKGGILFTGSTEQIFQAREIGLTTAATFFYQKT</sequence>
<dbReference type="Gene3D" id="3.40.50.150">
    <property type="entry name" value="Vaccinia Virus protein VP39"/>
    <property type="match status" value="1"/>
</dbReference>
<dbReference type="SMART" id="SM00138">
    <property type="entry name" value="MeTrc"/>
    <property type="match status" value="1"/>
</dbReference>
<dbReference type="PROSITE" id="PS50123">
    <property type="entry name" value="CHER"/>
    <property type="match status" value="1"/>
</dbReference>
<evidence type="ECO:0000313" key="7">
    <source>
        <dbReference type="EMBL" id="MTV50948.1"/>
    </source>
</evidence>
<dbReference type="InterPro" id="IPR050903">
    <property type="entry name" value="Bact_Chemotaxis_MeTrfase"/>
</dbReference>
<dbReference type="InterPro" id="IPR022642">
    <property type="entry name" value="CheR_C"/>
</dbReference>
<comment type="caution">
    <text evidence="7">The sequence shown here is derived from an EMBL/GenBank/DDBJ whole genome shotgun (WGS) entry which is preliminary data.</text>
</comment>
<dbReference type="GO" id="GO:0008983">
    <property type="term" value="F:protein-glutamate O-methyltransferase activity"/>
    <property type="evidence" value="ECO:0007669"/>
    <property type="project" value="UniProtKB-EC"/>
</dbReference>
<dbReference type="AlphaFoldDB" id="A0A6I3SPJ1"/>
<feature type="domain" description="CheR-type methyltransferase" evidence="6">
    <location>
        <begin position="1"/>
        <end position="260"/>
    </location>
</feature>
<protein>
    <recommendedName>
        <fullName evidence="2">protein-glutamate O-methyltransferase</fullName>
        <ecNumber evidence="2">2.1.1.80</ecNumber>
    </recommendedName>
</protein>
<dbReference type="PIRSF" id="PIRSF000410">
    <property type="entry name" value="CheR"/>
    <property type="match status" value="1"/>
</dbReference>
<evidence type="ECO:0000256" key="2">
    <source>
        <dbReference type="ARBA" id="ARBA00012534"/>
    </source>
</evidence>
<dbReference type="RefSeq" id="WP_170292155.1">
    <property type="nucleotide sequence ID" value="NZ_WNKU01000047.1"/>
</dbReference>
<keyword evidence="4" id="KW-0808">Transferase</keyword>
<dbReference type="PANTHER" id="PTHR24422">
    <property type="entry name" value="CHEMOTAXIS PROTEIN METHYLTRANSFERASE"/>
    <property type="match status" value="1"/>
</dbReference>
<organism evidence="7 8">
    <name type="scientific">Heliobacterium mobile</name>
    <name type="common">Heliobacillus mobilis</name>
    <dbReference type="NCBI Taxonomy" id="28064"/>
    <lineage>
        <taxon>Bacteria</taxon>
        <taxon>Bacillati</taxon>
        <taxon>Bacillota</taxon>
        <taxon>Clostridia</taxon>
        <taxon>Eubacteriales</taxon>
        <taxon>Heliobacteriaceae</taxon>
        <taxon>Heliobacterium</taxon>
    </lineage>
</organism>
<keyword evidence="8" id="KW-1185">Reference proteome</keyword>
<dbReference type="SUPFAM" id="SSF53335">
    <property type="entry name" value="S-adenosyl-L-methionine-dependent methyltransferases"/>
    <property type="match status" value="1"/>
</dbReference>
<evidence type="ECO:0000313" key="8">
    <source>
        <dbReference type="Proteomes" id="UP000430670"/>
    </source>
</evidence>
<dbReference type="InterPro" id="IPR026024">
    <property type="entry name" value="Chemotaxis_MeTrfase_CheR"/>
</dbReference>
<gene>
    <name evidence="7" type="ORF">GJ688_18695</name>
</gene>
<dbReference type="Proteomes" id="UP000430670">
    <property type="component" value="Unassembled WGS sequence"/>
</dbReference>
<keyword evidence="3" id="KW-0489">Methyltransferase</keyword>
<evidence type="ECO:0000256" key="4">
    <source>
        <dbReference type="ARBA" id="ARBA00022679"/>
    </source>
</evidence>
<dbReference type="InterPro" id="IPR000780">
    <property type="entry name" value="CheR_MeTrfase"/>
</dbReference>
<dbReference type="PRINTS" id="PR00996">
    <property type="entry name" value="CHERMTFRASE"/>
</dbReference>
<dbReference type="InterPro" id="IPR022641">
    <property type="entry name" value="CheR_N"/>
</dbReference>
<reference evidence="7 8" key="1">
    <citation type="submission" date="2019-11" db="EMBL/GenBank/DDBJ databases">
        <title>Whole-genome sequence of a the green, strictly anaerobic photosynthetic bacterium Heliobacillus mobilis DSM 6151.</title>
        <authorList>
            <person name="Kyndt J.A."/>
            <person name="Meyer T.E."/>
        </authorList>
    </citation>
    <scope>NUCLEOTIDE SEQUENCE [LARGE SCALE GENOMIC DNA]</scope>
    <source>
        <strain evidence="7 8">DSM 6151</strain>
    </source>
</reference>
<keyword evidence="5" id="KW-0949">S-adenosyl-L-methionine</keyword>
<dbReference type="InterPro" id="IPR036804">
    <property type="entry name" value="CheR_N_sf"/>
</dbReference>
<evidence type="ECO:0000256" key="1">
    <source>
        <dbReference type="ARBA" id="ARBA00001541"/>
    </source>
</evidence>
<dbReference type="SUPFAM" id="SSF47757">
    <property type="entry name" value="Chemotaxis receptor methyltransferase CheR, N-terminal domain"/>
    <property type="match status" value="1"/>
</dbReference>
<dbReference type="CDD" id="cd02440">
    <property type="entry name" value="AdoMet_MTases"/>
    <property type="match status" value="1"/>
</dbReference>
<evidence type="ECO:0000256" key="3">
    <source>
        <dbReference type="ARBA" id="ARBA00022603"/>
    </source>
</evidence>
<name>A0A6I3SPJ1_HELMO</name>
<accession>A0A6I3SPJ1</accession>
<dbReference type="Pfam" id="PF01739">
    <property type="entry name" value="CheR"/>
    <property type="match status" value="1"/>
</dbReference>
<dbReference type="GO" id="GO:0032259">
    <property type="term" value="P:methylation"/>
    <property type="evidence" value="ECO:0007669"/>
    <property type="project" value="UniProtKB-KW"/>
</dbReference>
<evidence type="ECO:0000256" key="5">
    <source>
        <dbReference type="ARBA" id="ARBA00022691"/>
    </source>
</evidence>
<proteinExistence type="predicted"/>
<evidence type="ECO:0000259" key="6">
    <source>
        <dbReference type="PROSITE" id="PS50123"/>
    </source>
</evidence>
<dbReference type="InterPro" id="IPR029063">
    <property type="entry name" value="SAM-dependent_MTases_sf"/>
</dbReference>
<dbReference type="PANTHER" id="PTHR24422:SF19">
    <property type="entry name" value="CHEMOTAXIS PROTEIN METHYLTRANSFERASE"/>
    <property type="match status" value="1"/>
</dbReference>
<dbReference type="EC" id="2.1.1.80" evidence="2"/>
<comment type="catalytic activity">
    <reaction evidence="1">
        <text>L-glutamyl-[protein] + S-adenosyl-L-methionine = [protein]-L-glutamate 5-O-methyl ester + S-adenosyl-L-homocysteine</text>
        <dbReference type="Rhea" id="RHEA:24452"/>
        <dbReference type="Rhea" id="RHEA-COMP:10208"/>
        <dbReference type="Rhea" id="RHEA-COMP:10311"/>
        <dbReference type="ChEBI" id="CHEBI:29973"/>
        <dbReference type="ChEBI" id="CHEBI:57856"/>
        <dbReference type="ChEBI" id="CHEBI:59789"/>
        <dbReference type="ChEBI" id="CHEBI:82795"/>
        <dbReference type="EC" id="2.1.1.80"/>
    </reaction>
</comment>
<dbReference type="EMBL" id="WNKU01000047">
    <property type="protein sequence ID" value="MTV50948.1"/>
    <property type="molecule type" value="Genomic_DNA"/>
</dbReference>
<dbReference type="Gene3D" id="1.10.155.10">
    <property type="entry name" value="Chemotaxis receptor methyltransferase CheR, N-terminal domain"/>
    <property type="match status" value="1"/>
</dbReference>